<evidence type="ECO:0000256" key="4">
    <source>
        <dbReference type="ARBA" id="ARBA00016507"/>
    </source>
</evidence>
<comment type="similarity">
    <text evidence="3">Belongs to the FliH family.</text>
</comment>
<keyword evidence="11" id="KW-0966">Cell projection</keyword>
<dbReference type="GO" id="GO:0005829">
    <property type="term" value="C:cytosol"/>
    <property type="evidence" value="ECO:0007669"/>
    <property type="project" value="TreeGrafter"/>
</dbReference>
<feature type="domain" description="Flagellar assembly protein FliH/Type III secretion system HrpE" evidence="10">
    <location>
        <begin position="81"/>
        <end position="206"/>
    </location>
</feature>
<dbReference type="EMBL" id="SJZB01000018">
    <property type="protein sequence ID" value="TCJ16287.1"/>
    <property type="molecule type" value="Genomic_DNA"/>
</dbReference>
<evidence type="ECO:0000256" key="7">
    <source>
        <dbReference type="ARBA" id="ARBA00022795"/>
    </source>
</evidence>
<reference evidence="11 12" key="1">
    <citation type="submission" date="2019-03" db="EMBL/GenBank/DDBJ databases">
        <title>Genome sequence of Thiobacillaceae bacterium LSR1, a sulfur-oxidizing bacterium isolated from freshwater sediment.</title>
        <authorList>
            <person name="Li S."/>
        </authorList>
    </citation>
    <scope>NUCLEOTIDE SEQUENCE [LARGE SCALE GENOMIC DNA]</scope>
    <source>
        <strain evidence="11 12">LSR1</strain>
    </source>
</reference>
<dbReference type="InterPro" id="IPR018035">
    <property type="entry name" value="Flagellar_FliH/T3SS_HrpE"/>
</dbReference>
<protein>
    <recommendedName>
        <fullName evidence="4">Flagellar assembly protein FliH</fullName>
    </recommendedName>
</protein>
<dbReference type="GO" id="GO:0044781">
    <property type="term" value="P:bacterial-type flagellum organization"/>
    <property type="evidence" value="ECO:0007669"/>
    <property type="project" value="UniProtKB-KW"/>
</dbReference>
<dbReference type="Pfam" id="PF02108">
    <property type="entry name" value="FliH"/>
    <property type="match status" value="1"/>
</dbReference>
<comment type="subcellular location">
    <subcellularLocation>
        <location evidence="2">Cytoplasm</location>
    </subcellularLocation>
</comment>
<evidence type="ECO:0000256" key="8">
    <source>
        <dbReference type="ARBA" id="ARBA00022927"/>
    </source>
</evidence>
<dbReference type="GO" id="GO:0003774">
    <property type="term" value="F:cytoskeletal motor activity"/>
    <property type="evidence" value="ECO:0007669"/>
    <property type="project" value="InterPro"/>
</dbReference>
<dbReference type="RefSeq" id="WP_131445215.1">
    <property type="nucleotide sequence ID" value="NZ_SJZB01000018.1"/>
</dbReference>
<dbReference type="PANTHER" id="PTHR34982">
    <property type="entry name" value="YOP PROTEINS TRANSLOCATION PROTEIN L"/>
    <property type="match status" value="1"/>
</dbReference>
<keyword evidence="5" id="KW-0813">Transport</keyword>
<evidence type="ECO:0000256" key="3">
    <source>
        <dbReference type="ARBA" id="ARBA00006602"/>
    </source>
</evidence>
<evidence type="ECO:0000256" key="9">
    <source>
        <dbReference type="ARBA" id="ARBA00023225"/>
    </source>
</evidence>
<dbReference type="InterPro" id="IPR051472">
    <property type="entry name" value="T3SS_Stator/FliH"/>
</dbReference>
<keyword evidence="8" id="KW-0653">Protein transport</keyword>
<sequence length="218" mass="24035">MASPVIPKESLTAYQRWELLGFDESPAAKPAAAEEKLPMALPTAEELERMHQQAAQEGFKIGHEEGYKVGYEAGRAAAAAVAAQLAALADALDQEGVRQDEAIAAELLDLALAVARQMVRTSLRVKQGMIQEIVREAMTALPSLTGHLRILAHPDDVEPLREFMETEHAHFSFKVVADSRIERGGFRIESSHSEVDARLPVRWREIVDCLGSDAEWLE</sequence>
<evidence type="ECO:0000313" key="11">
    <source>
        <dbReference type="EMBL" id="TCJ16287.1"/>
    </source>
</evidence>
<keyword evidence="7" id="KW-1005">Bacterial flagellum biogenesis</keyword>
<comment type="caution">
    <text evidence="11">The sequence shown here is derived from an EMBL/GenBank/DDBJ whole genome shotgun (WGS) entry which is preliminary data.</text>
</comment>
<comment type="function">
    <text evidence="1">Needed for flagellar regrowth and assembly.</text>
</comment>
<dbReference type="OrthoDB" id="5296952at2"/>
<evidence type="ECO:0000256" key="5">
    <source>
        <dbReference type="ARBA" id="ARBA00022448"/>
    </source>
</evidence>
<evidence type="ECO:0000313" key="12">
    <source>
        <dbReference type="Proteomes" id="UP000295443"/>
    </source>
</evidence>
<proteinExistence type="inferred from homology"/>
<keyword evidence="11" id="KW-0282">Flagellum</keyword>
<keyword evidence="12" id="KW-1185">Reference proteome</keyword>
<gene>
    <name evidence="11" type="ORF">EZJ19_05125</name>
</gene>
<dbReference type="GO" id="GO:0071973">
    <property type="term" value="P:bacterial-type flagellum-dependent cell motility"/>
    <property type="evidence" value="ECO:0007669"/>
    <property type="project" value="InterPro"/>
</dbReference>
<evidence type="ECO:0000256" key="2">
    <source>
        <dbReference type="ARBA" id="ARBA00004496"/>
    </source>
</evidence>
<keyword evidence="9" id="KW-1006">Bacterial flagellum protein export</keyword>
<keyword evidence="6" id="KW-0963">Cytoplasm</keyword>
<keyword evidence="11" id="KW-0969">Cilium</keyword>
<dbReference type="PANTHER" id="PTHR34982:SF1">
    <property type="entry name" value="FLAGELLAR ASSEMBLY PROTEIN FLIH"/>
    <property type="match status" value="1"/>
</dbReference>
<dbReference type="InterPro" id="IPR000563">
    <property type="entry name" value="Flag_FliH"/>
</dbReference>
<accession>A0A4R1BGK0</accession>
<evidence type="ECO:0000256" key="1">
    <source>
        <dbReference type="ARBA" id="ARBA00003041"/>
    </source>
</evidence>
<evidence type="ECO:0000256" key="6">
    <source>
        <dbReference type="ARBA" id="ARBA00022490"/>
    </source>
</evidence>
<dbReference type="PRINTS" id="PR01003">
    <property type="entry name" value="FLGFLIH"/>
</dbReference>
<dbReference type="AlphaFoldDB" id="A0A4R1BGK0"/>
<dbReference type="GO" id="GO:0009288">
    <property type="term" value="C:bacterial-type flagellum"/>
    <property type="evidence" value="ECO:0007669"/>
    <property type="project" value="InterPro"/>
</dbReference>
<dbReference type="Proteomes" id="UP000295443">
    <property type="component" value="Unassembled WGS sequence"/>
</dbReference>
<name>A0A4R1BGK0_9PROT</name>
<dbReference type="GO" id="GO:0015031">
    <property type="term" value="P:protein transport"/>
    <property type="evidence" value="ECO:0007669"/>
    <property type="project" value="UniProtKB-KW"/>
</dbReference>
<evidence type="ECO:0000259" key="10">
    <source>
        <dbReference type="Pfam" id="PF02108"/>
    </source>
</evidence>
<organism evidence="11 12">
    <name type="scientific">Parasulfuritortus cantonensis</name>
    <dbReference type="NCBI Taxonomy" id="2528202"/>
    <lineage>
        <taxon>Bacteria</taxon>
        <taxon>Pseudomonadati</taxon>
        <taxon>Pseudomonadota</taxon>
        <taxon>Betaproteobacteria</taxon>
        <taxon>Nitrosomonadales</taxon>
        <taxon>Thiobacillaceae</taxon>
        <taxon>Parasulfuritortus</taxon>
    </lineage>
</organism>